<evidence type="ECO:0000256" key="10">
    <source>
        <dbReference type="RuleBase" id="RU000461"/>
    </source>
</evidence>
<evidence type="ECO:0000256" key="9">
    <source>
        <dbReference type="PIRSR" id="PIRSR602401-1"/>
    </source>
</evidence>
<dbReference type="Pfam" id="PF00067">
    <property type="entry name" value="p450"/>
    <property type="match status" value="1"/>
</dbReference>
<keyword evidence="5 9" id="KW-0479">Metal-binding</keyword>
<dbReference type="PANTHER" id="PTHR47955">
    <property type="entry name" value="CYTOCHROME P450 FAMILY 71 PROTEIN"/>
    <property type="match status" value="1"/>
</dbReference>
<proteinExistence type="inferred from homology"/>
<comment type="subcellular location">
    <subcellularLocation>
        <location evidence="2">Membrane</location>
        <topology evidence="2">Single-pass membrane protein</topology>
    </subcellularLocation>
</comment>
<sequence>MDFQHQSFIFPILASLILLWSICRWNHHKRNGMKNPPPSPPTLPIIGNLHQLGSLPHQNLRILARKHGPIMLLHFGSVPVLVISSADAAREITRTHDLTFASRPLQKVSKKISYNGKDVAFAPYGDYWRRAKSIFVLRLLSSRRVQSYRSIREEETALLVKKIRECSGMVNLSKMFTEFTNDGVCRSAFGRKYSSSENGRRFLELVGELSEVVGAVCVGEFIPWLSWIDRVRGFDERVDRVARELDEFLEGVIKERIGNQEERGENFLDILLEISNDDASIDRDGIKGLLLDAFAAGTDTTSIVLEWAMTELLRHPAVMEKLQIEVREIADENGEITDNALERMHYLKAVIKEILRLHPPLPLLVPRVARKDVEIKGYDVLAGTLVVVNVWAISRDPVSWDEPEKFRPERFLNSSIDFKGLCFEFLPFGAGRRVCPGITFAVATIELLLANIVQKFNWKLPDGAEGKDMEMLEKPGITVHRGVPLLAVASLSK</sequence>
<dbReference type="GO" id="GO:0016020">
    <property type="term" value="C:membrane"/>
    <property type="evidence" value="ECO:0007669"/>
    <property type="project" value="UniProtKB-SubCell"/>
</dbReference>
<evidence type="ECO:0000256" key="8">
    <source>
        <dbReference type="ARBA" id="ARBA00023033"/>
    </source>
</evidence>
<dbReference type="AlphaFoldDB" id="A0AAD4IR39"/>
<dbReference type="Gene3D" id="1.10.630.10">
    <property type="entry name" value="Cytochrome P450"/>
    <property type="match status" value="1"/>
</dbReference>
<dbReference type="GO" id="GO:0004497">
    <property type="term" value="F:monooxygenase activity"/>
    <property type="evidence" value="ECO:0007669"/>
    <property type="project" value="UniProtKB-KW"/>
</dbReference>
<keyword evidence="8 10" id="KW-0503">Monooxygenase</keyword>
<dbReference type="PANTHER" id="PTHR47955:SF10">
    <property type="entry name" value="ANGELICIN SYNTHASE"/>
    <property type="match status" value="1"/>
</dbReference>
<dbReference type="SUPFAM" id="SSF48264">
    <property type="entry name" value="Cytochrome P450"/>
    <property type="match status" value="1"/>
</dbReference>
<evidence type="ECO:0000256" key="6">
    <source>
        <dbReference type="ARBA" id="ARBA00023002"/>
    </source>
</evidence>
<evidence type="ECO:0000313" key="12">
    <source>
        <dbReference type="Proteomes" id="UP001190926"/>
    </source>
</evidence>
<keyword evidence="4 9" id="KW-0349">Heme</keyword>
<dbReference type="GO" id="GO:0005506">
    <property type="term" value="F:iron ion binding"/>
    <property type="evidence" value="ECO:0007669"/>
    <property type="project" value="InterPro"/>
</dbReference>
<comment type="caution">
    <text evidence="11">The sequence shown here is derived from an EMBL/GenBank/DDBJ whole genome shotgun (WGS) entry which is preliminary data.</text>
</comment>
<gene>
    <name evidence="11" type="ORF">C2S53_018133</name>
</gene>
<dbReference type="FunFam" id="1.10.630.10:FF:000011">
    <property type="entry name" value="Cytochrome P450 83B1"/>
    <property type="match status" value="1"/>
</dbReference>
<keyword evidence="12" id="KW-1185">Reference proteome</keyword>
<keyword evidence="7 9" id="KW-0408">Iron</keyword>
<evidence type="ECO:0000256" key="4">
    <source>
        <dbReference type="ARBA" id="ARBA00022617"/>
    </source>
</evidence>
<comment type="cofactor">
    <cofactor evidence="1 9">
        <name>heme</name>
        <dbReference type="ChEBI" id="CHEBI:30413"/>
    </cofactor>
</comment>
<accession>A0AAD4IR39</accession>
<organism evidence="11 12">
    <name type="scientific">Perilla frutescens var. hirtella</name>
    <name type="common">Perilla citriodora</name>
    <name type="synonym">Perilla setoyensis</name>
    <dbReference type="NCBI Taxonomy" id="608512"/>
    <lineage>
        <taxon>Eukaryota</taxon>
        <taxon>Viridiplantae</taxon>
        <taxon>Streptophyta</taxon>
        <taxon>Embryophyta</taxon>
        <taxon>Tracheophyta</taxon>
        <taxon>Spermatophyta</taxon>
        <taxon>Magnoliopsida</taxon>
        <taxon>eudicotyledons</taxon>
        <taxon>Gunneridae</taxon>
        <taxon>Pentapetalae</taxon>
        <taxon>asterids</taxon>
        <taxon>lamiids</taxon>
        <taxon>Lamiales</taxon>
        <taxon>Lamiaceae</taxon>
        <taxon>Nepetoideae</taxon>
        <taxon>Elsholtzieae</taxon>
        <taxon>Perilla</taxon>
    </lineage>
</organism>
<evidence type="ECO:0000256" key="3">
    <source>
        <dbReference type="ARBA" id="ARBA00010617"/>
    </source>
</evidence>
<dbReference type="PROSITE" id="PS00086">
    <property type="entry name" value="CYTOCHROME_P450"/>
    <property type="match status" value="1"/>
</dbReference>
<dbReference type="GO" id="GO:0020037">
    <property type="term" value="F:heme binding"/>
    <property type="evidence" value="ECO:0007669"/>
    <property type="project" value="InterPro"/>
</dbReference>
<dbReference type="GO" id="GO:0016705">
    <property type="term" value="F:oxidoreductase activity, acting on paired donors, with incorporation or reduction of molecular oxygen"/>
    <property type="evidence" value="ECO:0007669"/>
    <property type="project" value="InterPro"/>
</dbReference>
<evidence type="ECO:0008006" key="13">
    <source>
        <dbReference type="Google" id="ProtNLM"/>
    </source>
</evidence>
<dbReference type="InterPro" id="IPR002401">
    <property type="entry name" value="Cyt_P450_E_grp-I"/>
</dbReference>
<evidence type="ECO:0000256" key="1">
    <source>
        <dbReference type="ARBA" id="ARBA00001971"/>
    </source>
</evidence>
<reference evidence="11 12" key="1">
    <citation type="journal article" date="2021" name="Nat. Commun.">
        <title>Incipient diploidization of the medicinal plant Perilla within 10,000 years.</title>
        <authorList>
            <person name="Zhang Y."/>
            <person name="Shen Q."/>
            <person name="Leng L."/>
            <person name="Zhang D."/>
            <person name="Chen S."/>
            <person name="Shi Y."/>
            <person name="Ning Z."/>
            <person name="Chen S."/>
        </authorList>
    </citation>
    <scope>NUCLEOTIDE SEQUENCE [LARGE SCALE GENOMIC DNA]</scope>
    <source>
        <strain evidence="12">cv. PC099</strain>
    </source>
</reference>
<dbReference type="InterPro" id="IPR001128">
    <property type="entry name" value="Cyt_P450"/>
</dbReference>
<name>A0AAD4IR39_PERFH</name>
<dbReference type="PRINTS" id="PR00385">
    <property type="entry name" value="P450"/>
</dbReference>
<evidence type="ECO:0000256" key="2">
    <source>
        <dbReference type="ARBA" id="ARBA00004167"/>
    </source>
</evidence>
<dbReference type="InterPro" id="IPR036396">
    <property type="entry name" value="Cyt_P450_sf"/>
</dbReference>
<protein>
    <recommendedName>
        <fullName evidence="13">Cytochrome P450</fullName>
    </recommendedName>
</protein>
<dbReference type="CDD" id="cd11072">
    <property type="entry name" value="CYP71-like"/>
    <property type="match status" value="1"/>
</dbReference>
<evidence type="ECO:0000313" key="11">
    <source>
        <dbReference type="EMBL" id="KAH6819974.1"/>
    </source>
</evidence>
<evidence type="ECO:0000256" key="7">
    <source>
        <dbReference type="ARBA" id="ARBA00023004"/>
    </source>
</evidence>
<dbReference type="EMBL" id="SDAM02005225">
    <property type="protein sequence ID" value="KAH6819974.1"/>
    <property type="molecule type" value="Genomic_DNA"/>
</dbReference>
<feature type="binding site" description="axial binding residue" evidence="9">
    <location>
        <position position="435"/>
    </location>
    <ligand>
        <name>heme</name>
        <dbReference type="ChEBI" id="CHEBI:30413"/>
    </ligand>
    <ligandPart>
        <name>Fe</name>
        <dbReference type="ChEBI" id="CHEBI:18248"/>
    </ligandPart>
</feature>
<keyword evidence="6 10" id="KW-0560">Oxidoreductase</keyword>
<comment type="similarity">
    <text evidence="3 10">Belongs to the cytochrome P450 family.</text>
</comment>
<dbReference type="PRINTS" id="PR00463">
    <property type="entry name" value="EP450I"/>
</dbReference>
<dbReference type="Proteomes" id="UP001190926">
    <property type="component" value="Unassembled WGS sequence"/>
</dbReference>
<evidence type="ECO:0000256" key="5">
    <source>
        <dbReference type="ARBA" id="ARBA00022723"/>
    </source>
</evidence>
<dbReference type="InterPro" id="IPR017972">
    <property type="entry name" value="Cyt_P450_CS"/>
</dbReference>